<evidence type="ECO:0000256" key="3">
    <source>
        <dbReference type="ARBA" id="ARBA00022723"/>
    </source>
</evidence>
<dbReference type="PANTHER" id="PTHR13778">
    <property type="entry name" value="GLYCOSYLTRANSFERASE 8 DOMAIN-CONTAINING PROTEIN"/>
    <property type="match status" value="1"/>
</dbReference>
<comment type="caution">
    <text evidence="4">The sequence shown here is derived from an EMBL/GenBank/DDBJ whole genome shotgun (WGS) entry which is preliminary data.</text>
</comment>
<keyword evidence="5" id="KW-1185">Reference proteome</keyword>
<organism evidence="4 5">
    <name type="scientific">Oceanobacillus piezotolerans</name>
    <dbReference type="NCBI Taxonomy" id="2448030"/>
    <lineage>
        <taxon>Bacteria</taxon>
        <taxon>Bacillati</taxon>
        <taxon>Bacillota</taxon>
        <taxon>Bacilli</taxon>
        <taxon>Bacillales</taxon>
        <taxon>Bacillaceae</taxon>
        <taxon>Oceanobacillus</taxon>
    </lineage>
</organism>
<dbReference type="GO" id="GO:0046872">
    <property type="term" value="F:metal ion binding"/>
    <property type="evidence" value="ECO:0007669"/>
    <property type="project" value="UniProtKB-KW"/>
</dbReference>
<dbReference type="InterPro" id="IPR029044">
    <property type="entry name" value="Nucleotide-diphossugar_trans"/>
</dbReference>
<name>A0A498D408_9BACI</name>
<dbReference type="Gene3D" id="3.90.550.10">
    <property type="entry name" value="Spore Coat Polysaccharide Biosynthesis Protein SpsA, Chain A"/>
    <property type="match status" value="1"/>
</dbReference>
<keyword evidence="2 4" id="KW-0808">Transferase</keyword>
<evidence type="ECO:0000313" key="5">
    <source>
        <dbReference type="Proteomes" id="UP000270219"/>
    </source>
</evidence>
<dbReference type="InterPro" id="IPR002495">
    <property type="entry name" value="Glyco_trans_8"/>
</dbReference>
<sequence>MNILVTLNSNYIKPLQVMLKSLFLNNPEQKFCIYVMHSSLQEHELEMLSFFAEKNNHKLQIITVKGEHFADAPVLKHYSIEMYYRLLAFKYLPIDLDRILYLDPDILVINDIRELYNLELNGYLYAAAYHDRASVKELNKLRLKQYDIEAYYNSGVLLMNLEEQRTRIKEDEIYKFVEENRKKLILPDQDVINGLYSKEIKDIDELIYNFDARFYQYYKLVNKVDMDFIMKQTAIIHFCGKRKPWQGNYIGKFHSLYKHYEKLASR</sequence>
<keyword evidence="1" id="KW-0328">Glycosyltransferase</keyword>
<keyword evidence="3" id="KW-0479">Metal-binding</keyword>
<dbReference type="SUPFAM" id="SSF53448">
    <property type="entry name" value="Nucleotide-diphospho-sugar transferases"/>
    <property type="match status" value="1"/>
</dbReference>
<dbReference type="OrthoDB" id="5672604at2"/>
<proteinExistence type="predicted"/>
<evidence type="ECO:0000256" key="1">
    <source>
        <dbReference type="ARBA" id="ARBA00022676"/>
    </source>
</evidence>
<dbReference type="Proteomes" id="UP000270219">
    <property type="component" value="Unassembled WGS sequence"/>
</dbReference>
<dbReference type="AlphaFoldDB" id="A0A498D408"/>
<dbReference type="RefSeq" id="WP_121524066.1">
    <property type="nucleotide sequence ID" value="NZ_RCHR01000005.1"/>
</dbReference>
<evidence type="ECO:0000313" key="4">
    <source>
        <dbReference type="EMBL" id="RLL42699.1"/>
    </source>
</evidence>
<reference evidence="4 5" key="1">
    <citation type="submission" date="2018-10" db="EMBL/GenBank/DDBJ databases">
        <title>Oceanobacillus sp. YLB-02 draft genome.</title>
        <authorList>
            <person name="Yu L."/>
        </authorList>
    </citation>
    <scope>NUCLEOTIDE SEQUENCE [LARGE SCALE GENOMIC DNA]</scope>
    <source>
        <strain evidence="4 5">YLB-02</strain>
    </source>
</reference>
<dbReference type="InterPro" id="IPR050748">
    <property type="entry name" value="Glycosyltrans_8_dom-fam"/>
</dbReference>
<protein>
    <submittedName>
        <fullName evidence="4">Glycosyltransferase family 8 protein</fullName>
    </submittedName>
</protein>
<dbReference type="EMBL" id="RCHR01000005">
    <property type="protein sequence ID" value="RLL42699.1"/>
    <property type="molecule type" value="Genomic_DNA"/>
</dbReference>
<gene>
    <name evidence="4" type="ORF">D8M04_14180</name>
</gene>
<dbReference type="PANTHER" id="PTHR13778:SF47">
    <property type="entry name" value="LIPOPOLYSACCHARIDE 1,3-GALACTOSYLTRANSFERASE"/>
    <property type="match status" value="1"/>
</dbReference>
<dbReference type="Pfam" id="PF01501">
    <property type="entry name" value="Glyco_transf_8"/>
    <property type="match status" value="1"/>
</dbReference>
<dbReference type="CDD" id="cd04194">
    <property type="entry name" value="GT8_A4GalT_like"/>
    <property type="match status" value="1"/>
</dbReference>
<evidence type="ECO:0000256" key="2">
    <source>
        <dbReference type="ARBA" id="ARBA00022679"/>
    </source>
</evidence>
<dbReference type="GO" id="GO:0016757">
    <property type="term" value="F:glycosyltransferase activity"/>
    <property type="evidence" value="ECO:0007669"/>
    <property type="project" value="UniProtKB-KW"/>
</dbReference>
<accession>A0A498D408</accession>